<keyword evidence="1" id="KW-0732">Signal</keyword>
<organism evidence="2 3">
    <name type="scientific">Alteraurantiacibacter lauratis</name>
    <dbReference type="NCBI Taxonomy" id="2054627"/>
    <lineage>
        <taxon>Bacteria</taxon>
        <taxon>Pseudomonadati</taxon>
        <taxon>Pseudomonadota</taxon>
        <taxon>Alphaproteobacteria</taxon>
        <taxon>Sphingomonadales</taxon>
        <taxon>Erythrobacteraceae</taxon>
        <taxon>Alteraurantiacibacter</taxon>
    </lineage>
</organism>
<feature type="chain" id="PRO_5047184620" description="Preprotein translocase subunit YajC" evidence="1">
    <location>
        <begin position="23"/>
        <end position="167"/>
    </location>
</feature>
<feature type="signal peptide" evidence="1">
    <location>
        <begin position="1"/>
        <end position="22"/>
    </location>
</feature>
<protein>
    <recommendedName>
        <fullName evidence="4">Preprotein translocase subunit YajC</fullName>
    </recommendedName>
</protein>
<dbReference type="RefSeq" id="WP_336919918.1">
    <property type="nucleotide sequence ID" value="NZ_JBANRN010000013.1"/>
</dbReference>
<accession>A0ABV7EDS9</accession>
<dbReference type="EMBL" id="JBHRSU010000028">
    <property type="protein sequence ID" value="MFC3100868.1"/>
    <property type="molecule type" value="Genomic_DNA"/>
</dbReference>
<reference evidence="3" key="1">
    <citation type="journal article" date="2019" name="Int. J. Syst. Evol. Microbiol.">
        <title>The Global Catalogue of Microorganisms (GCM) 10K type strain sequencing project: providing services to taxonomists for standard genome sequencing and annotation.</title>
        <authorList>
            <consortium name="The Broad Institute Genomics Platform"/>
            <consortium name="The Broad Institute Genome Sequencing Center for Infectious Disease"/>
            <person name="Wu L."/>
            <person name="Ma J."/>
        </authorList>
    </citation>
    <scope>NUCLEOTIDE SEQUENCE [LARGE SCALE GENOMIC DNA]</scope>
    <source>
        <strain evidence="3">KCTC 52606</strain>
    </source>
</reference>
<evidence type="ECO:0000313" key="3">
    <source>
        <dbReference type="Proteomes" id="UP001595378"/>
    </source>
</evidence>
<evidence type="ECO:0008006" key="4">
    <source>
        <dbReference type="Google" id="ProtNLM"/>
    </source>
</evidence>
<dbReference type="Proteomes" id="UP001595378">
    <property type="component" value="Unassembled WGS sequence"/>
</dbReference>
<sequence>MKTYQTIFAAAVMLAAPVTVMAQDVGATVTGNDANPIGTVVSNDGSTVTVDTGAHRIPLPANAFAITESGPSLNITKAELDSIYERQLAEAAAARDAALVEGAAVVTADQQALGSVDMIDGDNIVIREGDFVVTLPRDMLAVDGEGRLMALASMEAIRQALQAAQGG</sequence>
<keyword evidence="3" id="KW-1185">Reference proteome</keyword>
<gene>
    <name evidence="2" type="ORF">ACFODK_08210</name>
</gene>
<comment type="caution">
    <text evidence="2">The sequence shown here is derived from an EMBL/GenBank/DDBJ whole genome shotgun (WGS) entry which is preliminary data.</text>
</comment>
<evidence type="ECO:0000313" key="2">
    <source>
        <dbReference type="EMBL" id="MFC3100868.1"/>
    </source>
</evidence>
<evidence type="ECO:0000256" key="1">
    <source>
        <dbReference type="SAM" id="SignalP"/>
    </source>
</evidence>
<name>A0ABV7EDS9_9SPHN</name>
<proteinExistence type="predicted"/>